<organism evidence="1 2">
    <name type="scientific">Actinidia rufa</name>
    <dbReference type="NCBI Taxonomy" id="165716"/>
    <lineage>
        <taxon>Eukaryota</taxon>
        <taxon>Viridiplantae</taxon>
        <taxon>Streptophyta</taxon>
        <taxon>Embryophyta</taxon>
        <taxon>Tracheophyta</taxon>
        <taxon>Spermatophyta</taxon>
        <taxon>Magnoliopsida</taxon>
        <taxon>eudicotyledons</taxon>
        <taxon>Gunneridae</taxon>
        <taxon>Pentapetalae</taxon>
        <taxon>asterids</taxon>
        <taxon>Ericales</taxon>
        <taxon>Actinidiaceae</taxon>
        <taxon>Actinidia</taxon>
    </lineage>
</organism>
<comment type="caution">
    <text evidence="1">The sequence shown here is derived from an EMBL/GenBank/DDBJ whole genome shotgun (WGS) entry which is preliminary data.</text>
</comment>
<reference evidence="1 2" key="1">
    <citation type="submission" date="2019-07" db="EMBL/GenBank/DDBJ databases">
        <title>De Novo Assembly of kiwifruit Actinidia rufa.</title>
        <authorList>
            <person name="Sugita-Konishi S."/>
            <person name="Sato K."/>
            <person name="Mori E."/>
            <person name="Abe Y."/>
            <person name="Kisaki G."/>
            <person name="Hamano K."/>
            <person name="Suezawa K."/>
            <person name="Otani M."/>
            <person name="Fukuda T."/>
            <person name="Manabe T."/>
            <person name="Gomi K."/>
            <person name="Tabuchi M."/>
            <person name="Akimitsu K."/>
            <person name="Kataoka I."/>
        </authorList>
    </citation>
    <scope>NUCLEOTIDE SEQUENCE [LARGE SCALE GENOMIC DNA]</scope>
    <source>
        <strain evidence="2">cv. Fuchu</strain>
    </source>
</reference>
<sequence>MDTLLVHCPSMAKRPCCSSPTESLLVLNPSSRTPKPDPLNRLLEFFLGLSDWPVLSRPLLQPPYRVSALRFRPGRYYRLGHEGQNINPIKITWKKLIKPGVKDFLQHSLHPNDQWRIFMGGLVLLHRQYYSL</sequence>
<evidence type="ECO:0000313" key="1">
    <source>
        <dbReference type="EMBL" id="GFY85712.1"/>
    </source>
</evidence>
<name>A0A7J0EHG0_9ERIC</name>
<keyword evidence="2" id="KW-1185">Reference proteome</keyword>
<dbReference type="Proteomes" id="UP000585474">
    <property type="component" value="Unassembled WGS sequence"/>
</dbReference>
<dbReference type="EMBL" id="BJWL01000004">
    <property type="protein sequence ID" value="GFY85712.1"/>
    <property type="molecule type" value="Genomic_DNA"/>
</dbReference>
<proteinExistence type="predicted"/>
<gene>
    <name evidence="1" type="ORF">Acr_04g0004500</name>
</gene>
<accession>A0A7J0EHG0</accession>
<dbReference type="AlphaFoldDB" id="A0A7J0EHG0"/>
<evidence type="ECO:0000313" key="2">
    <source>
        <dbReference type="Proteomes" id="UP000585474"/>
    </source>
</evidence>
<protein>
    <submittedName>
        <fullName evidence="1">Uncharacterized protein</fullName>
    </submittedName>
</protein>